<dbReference type="Gene3D" id="2.60.120.40">
    <property type="match status" value="1"/>
</dbReference>
<name>A0A7S7YEX0_9VIRU</name>
<reference evidence="1 2" key="1">
    <citation type="submission" date="2020-09" db="EMBL/GenBank/DDBJ databases">
        <authorList>
            <person name="Zhang R."/>
            <person name="Garcia K."/>
            <person name="Ogata H."/>
        </authorList>
    </citation>
    <scope>NUCLEOTIDE SEQUENCE [LARGE SCALE GENOMIC DNA]</scope>
    <source>
        <strain evidence="2">stheno</strain>
    </source>
</reference>
<organism evidence="1 2">
    <name type="scientific">Medusavirus stheno T3</name>
    <dbReference type="NCBI Taxonomy" id="3069717"/>
    <lineage>
        <taxon>Viruses</taxon>
        <taxon>Varidnaviria</taxon>
        <taxon>Bamfordvirae</taxon>
        <taxon>Nucleocytoviricota</taxon>
        <taxon>Megaviricetes</taxon>
        <taxon>Mamonoviridae</taxon>
        <taxon>Medusavirus</taxon>
        <taxon>Medusavirus sthenus</taxon>
    </lineage>
</organism>
<dbReference type="Proteomes" id="UP001162098">
    <property type="component" value="Segment"/>
</dbReference>
<dbReference type="EMBL" id="MW018138">
    <property type="protein sequence ID" value="QPB44495.1"/>
    <property type="molecule type" value="Genomic_DNA"/>
</dbReference>
<dbReference type="KEGG" id="vg:80543691"/>
<keyword evidence="2" id="KW-1185">Reference proteome</keyword>
<dbReference type="InterPro" id="IPR008983">
    <property type="entry name" value="Tumour_necrosis_fac-like_dom"/>
</dbReference>
<protein>
    <recommendedName>
        <fullName evidence="3">C1q domain-containing protein</fullName>
    </recommendedName>
</protein>
<evidence type="ECO:0000313" key="1">
    <source>
        <dbReference type="EMBL" id="QPB44495.1"/>
    </source>
</evidence>
<sequence length="219" mass="23787">MKNESGLYSPTTMEPYVISEELLKTGYATNGDSLLMNTDHGGLVSIAPPVSVAAVRRFIRSANVPMFEVWRVPPGNLADGSTTVLTNWRADRPPGAEDAPLSAYVLNHYDRSQGAFDLTTGIFTVPVSGIYRHSLGLKVRNASGSAVTAVHVRVNGVRTLGDSHRNTGDDGFRDHYSFTTEMWHDAQDKVAFQVSTSGGSSEGIFARWVVLRAAEELTQ</sequence>
<evidence type="ECO:0000313" key="2">
    <source>
        <dbReference type="Proteomes" id="UP001162098"/>
    </source>
</evidence>
<proteinExistence type="predicted"/>
<evidence type="ECO:0008006" key="3">
    <source>
        <dbReference type="Google" id="ProtNLM"/>
    </source>
</evidence>
<accession>A0A7S7YEX0</accession>
<dbReference type="SUPFAM" id="SSF49842">
    <property type="entry name" value="TNF-like"/>
    <property type="match status" value="1"/>
</dbReference>